<sequence>MLMLKTTIYIPISISFAVVLLGATKSSATVLEHGLPLLDRVVLEHNPERAQGIIETREPNVIVSSSRLLDILCKIRSLEKEVNQLLANSHVDKPIPCPPDEDAMACGESARAGNVGYPPSSAREKADYTVKDFKMKQEGGFRSTIRPLGDELRVLDEAPVVNPKMQESSHQVANQMDVRTSDLRSFATPIRDAGQPRPFLPSHLEEHWPSSQTNTRDTAIREYEGGSVGAEKTAIALSANAFVTPDIFSTHLEEPWPNSPASFRDTRASTWDTAVGEYKGGSLGTEKTAVALSSDPFVTPGIFSTHLEESWPSSPANPWDTVVSEHEGGSIGTEKTAVALSSDPFVTPGIFSTHQEPWSGSPANPWDTAVGEHEGGSIGTEKTAVALNANPFVTPAMFITPADNPGDGRIQAATPFVALDTNFLGPTLVSMASPEDPNVVFPMKTSIAEGRFSDLNTITMTITGTSSVTRTITRMHTMWPSLVATASVTEPLVSLFPAMSTLGTQTTKDEEEDDGQDDRQDDSKDNRPVDTVKDDRYHHHHEDEDNDDEDDDDDDQGIHISMQYAFESGSWGSSTPPNENPPPAVPVGAMQRFTNSSVKLFESIDGDDAILKLPKPQTETTTFGEGSESTPVSTRPTTSLHTPDALMSSAPSGFRTVRMRTFRRGNWAN</sequence>
<feature type="compositionally biased region" description="Acidic residues" evidence="1">
    <location>
        <begin position="544"/>
        <end position="555"/>
    </location>
</feature>
<evidence type="ECO:0000313" key="2">
    <source>
        <dbReference type="EMBL" id="KJZ76327.1"/>
    </source>
</evidence>
<evidence type="ECO:0000313" key="3">
    <source>
        <dbReference type="Proteomes" id="UP000054481"/>
    </source>
</evidence>
<accession>A0A0F8A1M0</accession>
<dbReference type="AlphaFoldDB" id="A0A0F8A1M0"/>
<feature type="compositionally biased region" description="Low complexity" evidence="1">
    <location>
        <begin position="618"/>
        <end position="630"/>
    </location>
</feature>
<keyword evidence="3" id="KW-1185">Reference proteome</keyword>
<gene>
    <name evidence="2" type="ORF">HIM_04409</name>
</gene>
<feature type="compositionally biased region" description="Basic and acidic residues" evidence="1">
    <location>
        <begin position="517"/>
        <end position="543"/>
    </location>
</feature>
<reference evidence="2 3" key="1">
    <citation type="journal article" date="2014" name="Genome Biol. Evol.">
        <title>Comparative genomics and transcriptomics analyses reveal divergent lifestyle features of nematode endoparasitic fungus Hirsutella minnesotensis.</title>
        <authorList>
            <person name="Lai Y."/>
            <person name="Liu K."/>
            <person name="Zhang X."/>
            <person name="Zhang X."/>
            <person name="Li K."/>
            <person name="Wang N."/>
            <person name="Shu C."/>
            <person name="Wu Y."/>
            <person name="Wang C."/>
            <person name="Bushley K.E."/>
            <person name="Xiang M."/>
            <person name="Liu X."/>
        </authorList>
    </citation>
    <scope>NUCLEOTIDE SEQUENCE [LARGE SCALE GENOMIC DNA]</scope>
    <source>
        <strain evidence="2 3">3608</strain>
    </source>
</reference>
<dbReference type="EMBL" id="KQ030512">
    <property type="protein sequence ID" value="KJZ76327.1"/>
    <property type="molecule type" value="Genomic_DNA"/>
</dbReference>
<dbReference type="Proteomes" id="UP000054481">
    <property type="component" value="Unassembled WGS sequence"/>
</dbReference>
<feature type="compositionally biased region" description="Polar residues" evidence="1">
    <location>
        <begin position="631"/>
        <end position="641"/>
    </location>
</feature>
<organism evidence="2 3">
    <name type="scientific">Hirsutella minnesotensis 3608</name>
    <dbReference type="NCBI Taxonomy" id="1043627"/>
    <lineage>
        <taxon>Eukaryota</taxon>
        <taxon>Fungi</taxon>
        <taxon>Dikarya</taxon>
        <taxon>Ascomycota</taxon>
        <taxon>Pezizomycotina</taxon>
        <taxon>Sordariomycetes</taxon>
        <taxon>Hypocreomycetidae</taxon>
        <taxon>Hypocreales</taxon>
        <taxon>Ophiocordycipitaceae</taxon>
        <taxon>Hirsutella</taxon>
    </lineage>
</organism>
<protein>
    <submittedName>
        <fullName evidence="2">Uncharacterized protein</fullName>
    </submittedName>
</protein>
<name>A0A0F8A1M0_9HYPO</name>
<feature type="region of interest" description="Disordered" evidence="1">
    <location>
        <begin position="503"/>
        <end position="556"/>
    </location>
</feature>
<proteinExistence type="predicted"/>
<feature type="region of interest" description="Disordered" evidence="1">
    <location>
        <begin position="617"/>
        <end position="652"/>
    </location>
</feature>
<evidence type="ECO:0000256" key="1">
    <source>
        <dbReference type="SAM" id="MobiDB-lite"/>
    </source>
</evidence>